<sequence length="61" mass="6878">MVNIQYIDPFSYMLGNMARVSLPGNRKFPDYGKANPLGEVCPNGGFSCGKHLRRAFYMIAY</sequence>
<accession>A0A8J2YCM8</accession>
<dbReference type="EMBL" id="BMHQ01000002">
    <property type="protein sequence ID" value="GGE09890.1"/>
    <property type="molecule type" value="Genomic_DNA"/>
</dbReference>
<gene>
    <name evidence="1" type="ORF">GCM10011571_09010</name>
</gene>
<evidence type="ECO:0000313" key="2">
    <source>
        <dbReference type="Proteomes" id="UP000625210"/>
    </source>
</evidence>
<comment type="caution">
    <text evidence="1">The sequence shown here is derived from an EMBL/GenBank/DDBJ whole genome shotgun (WGS) entry which is preliminary data.</text>
</comment>
<proteinExistence type="predicted"/>
<dbReference type="Proteomes" id="UP000625210">
    <property type="component" value="Unassembled WGS sequence"/>
</dbReference>
<reference evidence="1" key="2">
    <citation type="submission" date="2020-09" db="EMBL/GenBank/DDBJ databases">
        <authorList>
            <person name="Sun Q."/>
            <person name="Zhou Y."/>
        </authorList>
    </citation>
    <scope>NUCLEOTIDE SEQUENCE</scope>
    <source>
        <strain evidence="1">CGMCC 1.15179</strain>
    </source>
</reference>
<keyword evidence="2" id="KW-1185">Reference proteome</keyword>
<reference evidence="1" key="1">
    <citation type="journal article" date="2014" name="Int. J. Syst. Evol. Microbiol.">
        <title>Complete genome sequence of Corynebacterium casei LMG S-19264T (=DSM 44701T), isolated from a smear-ripened cheese.</title>
        <authorList>
            <consortium name="US DOE Joint Genome Institute (JGI-PGF)"/>
            <person name="Walter F."/>
            <person name="Albersmeier A."/>
            <person name="Kalinowski J."/>
            <person name="Ruckert C."/>
        </authorList>
    </citation>
    <scope>NUCLEOTIDE SEQUENCE</scope>
    <source>
        <strain evidence="1">CGMCC 1.15179</strain>
    </source>
</reference>
<organism evidence="1 2">
    <name type="scientific">Marinithermofilum abyssi</name>
    <dbReference type="NCBI Taxonomy" id="1571185"/>
    <lineage>
        <taxon>Bacteria</taxon>
        <taxon>Bacillati</taxon>
        <taxon>Bacillota</taxon>
        <taxon>Bacilli</taxon>
        <taxon>Bacillales</taxon>
        <taxon>Thermoactinomycetaceae</taxon>
        <taxon>Marinithermofilum</taxon>
    </lineage>
</organism>
<dbReference type="AlphaFoldDB" id="A0A8J2YCM8"/>
<evidence type="ECO:0000313" key="1">
    <source>
        <dbReference type="EMBL" id="GGE09890.1"/>
    </source>
</evidence>
<protein>
    <submittedName>
        <fullName evidence="1">Uncharacterized protein</fullName>
    </submittedName>
</protein>
<name>A0A8J2YCM8_9BACL</name>